<dbReference type="RefSeq" id="WP_212493955.1">
    <property type="nucleotide sequence ID" value="NZ_JAFCJH010000032.1"/>
</dbReference>
<feature type="domain" description="AMP-dependent synthetase/ligase" evidence="5">
    <location>
        <begin position="43"/>
        <end position="362"/>
    </location>
</feature>
<dbReference type="InterPro" id="IPR045851">
    <property type="entry name" value="AMP-bd_C_sf"/>
</dbReference>
<sequence length="598" mass="65116">MTSNPPNGSEGKAASANKRWLRAIELTAQIEAEPQRLFADLIDEWAERSPAQACLVSDRESFTYRELAERIHRYARWALAEDMAVGDCVALLMPNRPEYLAAWLGLSRVGVVVALINTNLVGPSLAHCINVSRAKHVIVAAGLREAFEGAAPLLAGRPTLRLHGSGDKADLTEALAGYDVGPLSAAERRAVTTEHRALMIYTSGTTGLPKAANVTHRRVLTWGRWFEGLMDATAADRLYDCLPLYHSVGGVAAPCSMLSAGASVVISEKFSASRFWQDIARWDCSIFQYIGELCRFLLKSPEAEAERTHGLRLACGNGLAGDIWEAFQSRFTIPRILEFYAATEGNFSLYNVEGKPGAIGRIPPFLKHRFPAAIIRLDADGTPLRTAEGWCVPCAPDEAGEAIGRIGTKEQRGGQFEGYTDAAETDKKILRDVFTQGDAWFRTGDLMQVDRAGYFRFVDRSGDTFRWKGENVATSEVNAVLLASAGVTDAVTYGVTIPGADGRAGMAAIVVGDGFDIAAMYRHMEGRLPSYAQPVLIRIRTTLDVTETFKPKRAQLVSDGFDPAAVSDRLFYRDAAAATYRPLDAAKFAGIVDGTLRL</sequence>
<dbReference type="SUPFAM" id="SSF56801">
    <property type="entry name" value="Acetyl-CoA synthetase-like"/>
    <property type="match status" value="1"/>
</dbReference>
<dbReference type="PANTHER" id="PTHR43107">
    <property type="entry name" value="LONG-CHAIN FATTY ACID TRANSPORT PROTEIN"/>
    <property type="match status" value="1"/>
</dbReference>
<dbReference type="InterPro" id="IPR042099">
    <property type="entry name" value="ANL_N_sf"/>
</dbReference>
<keyword evidence="4" id="KW-0067">ATP-binding</keyword>
<name>A0ABS5FQ11_9BRAD</name>
<keyword evidence="8" id="KW-1185">Reference proteome</keyword>
<feature type="domain" description="AMP-binding enzyme C-terminal" evidence="6">
    <location>
        <begin position="476"/>
        <end position="550"/>
    </location>
</feature>
<dbReference type="Gene3D" id="3.40.50.12780">
    <property type="entry name" value="N-terminal domain of ligase-like"/>
    <property type="match status" value="1"/>
</dbReference>
<dbReference type="Pfam" id="PF00501">
    <property type="entry name" value="AMP-binding"/>
    <property type="match status" value="1"/>
</dbReference>
<proteinExistence type="inferred from homology"/>
<dbReference type="PROSITE" id="PS00455">
    <property type="entry name" value="AMP_BINDING"/>
    <property type="match status" value="1"/>
</dbReference>
<evidence type="ECO:0000259" key="5">
    <source>
        <dbReference type="Pfam" id="PF00501"/>
    </source>
</evidence>
<evidence type="ECO:0000259" key="6">
    <source>
        <dbReference type="Pfam" id="PF13193"/>
    </source>
</evidence>
<evidence type="ECO:0000256" key="3">
    <source>
        <dbReference type="ARBA" id="ARBA00022741"/>
    </source>
</evidence>
<dbReference type="EMBL" id="JAFCJH010000032">
    <property type="protein sequence ID" value="MBR0798888.1"/>
    <property type="molecule type" value="Genomic_DNA"/>
</dbReference>
<organism evidence="7 8">
    <name type="scientific">Bradyrhizobium jicamae</name>
    <dbReference type="NCBI Taxonomy" id="280332"/>
    <lineage>
        <taxon>Bacteria</taxon>
        <taxon>Pseudomonadati</taxon>
        <taxon>Pseudomonadota</taxon>
        <taxon>Alphaproteobacteria</taxon>
        <taxon>Hyphomicrobiales</taxon>
        <taxon>Nitrobacteraceae</taxon>
        <taxon>Bradyrhizobium</taxon>
    </lineage>
</organism>
<dbReference type="InterPro" id="IPR025110">
    <property type="entry name" value="AMP-bd_C"/>
</dbReference>
<protein>
    <submittedName>
        <fullName evidence="7">Long-chain-acyl-CoA synthetase</fullName>
    </submittedName>
</protein>
<evidence type="ECO:0000313" key="8">
    <source>
        <dbReference type="Proteomes" id="UP001315278"/>
    </source>
</evidence>
<evidence type="ECO:0000313" key="7">
    <source>
        <dbReference type="EMBL" id="MBR0798888.1"/>
    </source>
</evidence>
<comment type="caution">
    <text evidence="7">The sequence shown here is derived from an EMBL/GenBank/DDBJ whole genome shotgun (WGS) entry which is preliminary data.</text>
</comment>
<dbReference type="InterPro" id="IPR020845">
    <property type="entry name" value="AMP-binding_CS"/>
</dbReference>
<evidence type="ECO:0000256" key="4">
    <source>
        <dbReference type="ARBA" id="ARBA00022840"/>
    </source>
</evidence>
<dbReference type="Pfam" id="PF13193">
    <property type="entry name" value="AMP-binding_C"/>
    <property type="match status" value="1"/>
</dbReference>
<dbReference type="Proteomes" id="UP001315278">
    <property type="component" value="Unassembled WGS sequence"/>
</dbReference>
<dbReference type="Gene3D" id="3.30.300.30">
    <property type="match status" value="1"/>
</dbReference>
<accession>A0ABS5FQ11</accession>
<dbReference type="NCBIfam" id="NF006134">
    <property type="entry name" value="PRK08279.1"/>
    <property type="match status" value="1"/>
</dbReference>
<reference evidence="8" key="1">
    <citation type="journal article" date="2021" name="ISME J.">
        <title>Evolutionary origin and ecological implication of a unique nif island in free-living Bradyrhizobium lineages.</title>
        <authorList>
            <person name="Tao J."/>
        </authorList>
    </citation>
    <scope>NUCLEOTIDE SEQUENCE [LARGE SCALE GENOMIC DNA]</scope>
    <source>
        <strain evidence="8">SZCCT0434</strain>
    </source>
</reference>
<keyword evidence="3" id="KW-0547">Nucleotide-binding</keyword>
<dbReference type="InterPro" id="IPR000873">
    <property type="entry name" value="AMP-dep_synth/lig_dom"/>
</dbReference>
<evidence type="ECO:0000256" key="2">
    <source>
        <dbReference type="ARBA" id="ARBA00022598"/>
    </source>
</evidence>
<evidence type="ECO:0000256" key="1">
    <source>
        <dbReference type="ARBA" id="ARBA00006432"/>
    </source>
</evidence>
<comment type="similarity">
    <text evidence="1">Belongs to the ATP-dependent AMP-binding enzyme family.</text>
</comment>
<keyword evidence="2" id="KW-0436">Ligase</keyword>
<dbReference type="PANTHER" id="PTHR43107:SF15">
    <property type="entry name" value="FATTY ACID TRANSPORT PROTEIN 3, ISOFORM A"/>
    <property type="match status" value="1"/>
</dbReference>
<gene>
    <name evidence="7" type="ORF">JQ615_26215</name>
</gene>